<evidence type="ECO:0000256" key="2">
    <source>
        <dbReference type="SAM" id="MobiDB-lite"/>
    </source>
</evidence>
<protein>
    <recommendedName>
        <fullName evidence="4">Putative adhesive domain-containing protein</fullName>
    </recommendedName>
</protein>
<dbReference type="InterPro" id="IPR013378">
    <property type="entry name" value="InlB-like_B-rpt"/>
</dbReference>
<reference evidence="5 6" key="1">
    <citation type="submission" date="2019-05" db="EMBL/GenBank/DDBJ databases">
        <title>Culicoidintestinum kansasii gen. nov., sp. nov. from the gastrointestinal tract of the biting midge, Culicoides sonorensis.</title>
        <authorList>
            <person name="Neupane S."/>
            <person name="Ghosh A."/>
            <person name="Gunther S."/>
            <person name="Martin K."/>
            <person name="Zurek L."/>
        </authorList>
    </citation>
    <scope>NUCLEOTIDE SEQUENCE [LARGE SCALE GENOMIC DNA]</scope>
    <source>
        <strain evidence="5 6">CS-1</strain>
    </source>
</reference>
<dbReference type="RefSeq" id="WP_138192728.1">
    <property type="nucleotide sequence ID" value="NZ_VBWP01000020.1"/>
</dbReference>
<sequence>MKKYLKIGISLLAVVVVVLSQTNITAFAVTSENNANNHSSEVSSDNNSEENIGEEEETVESVAEEAPLMAKSVTPFSAGFASFDGVDLNGVTNLSYTQGQIINIDKTVNINVNFGDSTSNGKKVTVQLAKELVFQTVPGLKKVGNTFVYDPSSLPSNLQGFVSNITYTPNPTSSSSWNGYGNAYSGSITYEFINSISATPLSFTTRIDRLYLTNNAGYNIDNAVIVTSEKNGAVIESETVETLTYASALTTDLWRGGNKEVYVDQTTGLRTVIGTLVSAPDGLSGGLVEYYEVTYAYAKELAYVSIEGTTIPNTSVDDTTLWSDASWNYVKIRFNNAKITGNLYLNFDVADTTNHVVGKVYTIKPSGNQTIKPYDNPTFERNKLASFSFTVAESFKNSIMLINWSQTISLQNTNSGNAVLGQIPLTNRQADPVTDQVLKLSFDDVYMGVNRIDLYTTTNTAASGAYNINGTTTDGRSFTIPDINTWAGRTGITLAQSDITPNPGEYIKTIVWTEKSITNNFSSYAGYLGYGGTARFYGVILDSAADGVTATSTLQSVSLESGEDIHATTKKGTLTHQYVDTATALGFSGAGTTLSMLSGETKTSTNTIQWNDTQGTFVSTMKGFNFYLREAEAFEFDISSFSATDTNGVVYSQANNNIVVSTLTDNTGKKVYKITIADYAFDFRKSPNFKVNVTTKKSAGNFTIQAKDIYFAEPMNAKIVLKNFASGLTTNDIYDISDLRDETQQMMSFGGSITNLAQADFSTATSANLDGGPWTTYDYVSGKTILDLNPDGTAKYKLSVANNSGQNVSGYKAIIPIPKAGQNAGSDFQQQAFEWDVLLNNPIDVSSTNYAYTVRYSTTYTNNFDDASWKTWNEITDKTTIKAVRIVTTDVIPDGGQDEITFTIDMDPATADVQAGGVNIYNALIYRSVLGAEGAAPSEPVAIRLKTGVIKGQVFNDTDRNGLLNGTETGRNGVVVTAYEAGTTTVLETKTTQTLNGVPGSYAFLGLDKNQNVDIVFTNPTNDDSIRFSAVTSGGSTPTASATHDKATTSNLTPSAVGFDSIDAGFITPITVTFNGNTGVSSIASTKKYPGEAVSPAPTATKVGHTFNGWFTASTGGSKVTFPYTVGAA</sequence>
<dbReference type="Gene3D" id="2.60.40.4270">
    <property type="entry name" value="Listeria-Bacteroides repeat domain"/>
    <property type="match status" value="1"/>
</dbReference>
<evidence type="ECO:0000256" key="3">
    <source>
        <dbReference type="SAM" id="SignalP"/>
    </source>
</evidence>
<feature type="region of interest" description="Disordered" evidence="2">
    <location>
        <begin position="35"/>
        <end position="56"/>
    </location>
</feature>
<dbReference type="GO" id="GO:0030313">
    <property type="term" value="C:cell envelope"/>
    <property type="evidence" value="ECO:0007669"/>
    <property type="project" value="UniProtKB-SubCell"/>
</dbReference>
<dbReference type="InterPro" id="IPR013783">
    <property type="entry name" value="Ig-like_fold"/>
</dbReference>
<feature type="domain" description="Putative adhesive" evidence="4">
    <location>
        <begin position="82"/>
        <end position="244"/>
    </location>
</feature>
<accession>A0A5R8Q7L0</accession>
<dbReference type="Pfam" id="PF20595">
    <property type="entry name" value="pAdhesive_6"/>
    <property type="match status" value="1"/>
</dbReference>
<evidence type="ECO:0000259" key="4">
    <source>
        <dbReference type="Pfam" id="PF20595"/>
    </source>
</evidence>
<feature type="signal peptide" evidence="3">
    <location>
        <begin position="1"/>
        <end position="28"/>
    </location>
</feature>
<dbReference type="InterPro" id="IPR042229">
    <property type="entry name" value="Listeria/Bacterioides_rpt_sf"/>
</dbReference>
<feature type="compositionally biased region" description="Low complexity" evidence="2">
    <location>
        <begin position="36"/>
        <end position="46"/>
    </location>
</feature>
<gene>
    <name evidence="5" type="ORF">FEZ08_11975</name>
</gene>
<feature type="non-terminal residue" evidence="5">
    <location>
        <position position="1129"/>
    </location>
</feature>
<evidence type="ECO:0000313" key="6">
    <source>
        <dbReference type="Proteomes" id="UP000306912"/>
    </source>
</evidence>
<dbReference type="OrthoDB" id="5847479at2"/>
<organism evidence="5 6">
    <name type="scientific">Culicoidibacter larvae</name>
    <dbReference type="NCBI Taxonomy" id="2579976"/>
    <lineage>
        <taxon>Bacteria</taxon>
        <taxon>Bacillati</taxon>
        <taxon>Bacillota</taxon>
        <taxon>Culicoidibacteria</taxon>
        <taxon>Culicoidibacterales</taxon>
        <taxon>Culicoidibacteraceae</taxon>
        <taxon>Culicoidibacter</taxon>
    </lineage>
</organism>
<name>A0A5R8Q7L0_9FIRM</name>
<feature type="compositionally biased region" description="Acidic residues" evidence="2">
    <location>
        <begin position="47"/>
        <end position="56"/>
    </location>
</feature>
<feature type="chain" id="PRO_5024456224" description="Putative adhesive domain-containing protein" evidence="3">
    <location>
        <begin position="29"/>
        <end position="1129"/>
    </location>
</feature>
<keyword evidence="3" id="KW-0732">Signal</keyword>
<dbReference type="Proteomes" id="UP000306912">
    <property type="component" value="Unassembled WGS sequence"/>
</dbReference>
<evidence type="ECO:0000256" key="1">
    <source>
        <dbReference type="ARBA" id="ARBA00004196"/>
    </source>
</evidence>
<comment type="subcellular location">
    <subcellularLocation>
        <location evidence="1">Cell envelope</location>
    </subcellularLocation>
</comment>
<proteinExistence type="predicted"/>
<dbReference type="InParanoid" id="A0A5R8Q7L0"/>
<comment type="caution">
    <text evidence="5">The sequence shown here is derived from an EMBL/GenBank/DDBJ whole genome shotgun (WGS) entry which is preliminary data.</text>
</comment>
<dbReference type="EMBL" id="VBWP01000020">
    <property type="protein sequence ID" value="TLG70277.1"/>
    <property type="molecule type" value="Genomic_DNA"/>
</dbReference>
<dbReference type="AlphaFoldDB" id="A0A5R8Q7L0"/>
<dbReference type="InterPro" id="IPR046772">
    <property type="entry name" value="pAdhesive_6"/>
</dbReference>
<dbReference type="Gene3D" id="2.60.40.10">
    <property type="entry name" value="Immunoglobulins"/>
    <property type="match status" value="1"/>
</dbReference>
<keyword evidence="6" id="KW-1185">Reference proteome</keyword>
<evidence type="ECO:0000313" key="5">
    <source>
        <dbReference type="EMBL" id="TLG70277.1"/>
    </source>
</evidence>
<dbReference type="Pfam" id="PF09479">
    <property type="entry name" value="Flg_new"/>
    <property type="match status" value="1"/>
</dbReference>